<feature type="non-terminal residue" evidence="2">
    <location>
        <position position="74"/>
    </location>
</feature>
<dbReference type="InterPro" id="IPR041084">
    <property type="entry name" value="Ncstrn_small"/>
</dbReference>
<dbReference type="Pfam" id="PF18266">
    <property type="entry name" value="Ncstrn_small"/>
    <property type="match status" value="1"/>
</dbReference>
<reference evidence="2 3" key="1">
    <citation type="journal article" date="2018" name="Nat. Ecol. Evol.">
        <title>Shark genomes provide insights into elasmobranch evolution and the origin of vertebrates.</title>
        <authorList>
            <person name="Hara Y"/>
            <person name="Yamaguchi K"/>
            <person name="Onimaru K"/>
            <person name="Kadota M"/>
            <person name="Koyanagi M"/>
            <person name="Keeley SD"/>
            <person name="Tatsumi K"/>
            <person name="Tanaka K"/>
            <person name="Motone F"/>
            <person name="Kageyama Y"/>
            <person name="Nozu R"/>
            <person name="Adachi N"/>
            <person name="Nishimura O"/>
            <person name="Nakagawa R"/>
            <person name="Tanegashima C"/>
            <person name="Kiyatake I"/>
            <person name="Matsumoto R"/>
            <person name="Murakumo K"/>
            <person name="Nishida K"/>
            <person name="Terakita A"/>
            <person name="Kuratani S"/>
            <person name="Sato K"/>
            <person name="Hyodo S Kuraku.S."/>
        </authorList>
    </citation>
    <scope>NUCLEOTIDE SEQUENCE [LARGE SCALE GENOMIC DNA]</scope>
</reference>
<proteinExistence type="predicted"/>
<feature type="non-terminal residue" evidence="2">
    <location>
        <position position="1"/>
    </location>
</feature>
<evidence type="ECO:0000313" key="3">
    <source>
        <dbReference type="Proteomes" id="UP000288216"/>
    </source>
</evidence>
<gene>
    <name evidence="2" type="ORF">scyTo_0022570</name>
</gene>
<dbReference type="Proteomes" id="UP000288216">
    <property type="component" value="Unassembled WGS sequence"/>
</dbReference>
<accession>A0A401Q8T6</accession>
<dbReference type="EMBL" id="BFAA01023037">
    <property type="protein sequence ID" value="GCB81792.1"/>
    <property type="molecule type" value="Genomic_DNA"/>
</dbReference>
<name>A0A401Q8T6_SCYTO</name>
<sequence length="74" mass="8248">SLQHELRGEEDLHRLKNNDSLCAAAEFHPPDRLSVDIMLRLKAQDRVAGVAVVIPSTPETRTFSPHQKCPNAGY</sequence>
<evidence type="ECO:0000313" key="2">
    <source>
        <dbReference type="EMBL" id="GCB81792.1"/>
    </source>
</evidence>
<organism evidence="2 3">
    <name type="scientific">Scyliorhinus torazame</name>
    <name type="common">Cloudy catshark</name>
    <name type="synonym">Catulus torazame</name>
    <dbReference type="NCBI Taxonomy" id="75743"/>
    <lineage>
        <taxon>Eukaryota</taxon>
        <taxon>Metazoa</taxon>
        <taxon>Chordata</taxon>
        <taxon>Craniata</taxon>
        <taxon>Vertebrata</taxon>
        <taxon>Chondrichthyes</taxon>
        <taxon>Elasmobranchii</taxon>
        <taxon>Galeomorphii</taxon>
        <taxon>Galeoidea</taxon>
        <taxon>Carcharhiniformes</taxon>
        <taxon>Scyliorhinidae</taxon>
        <taxon>Scyliorhinus</taxon>
    </lineage>
</organism>
<comment type="caution">
    <text evidence="2">The sequence shown here is derived from an EMBL/GenBank/DDBJ whole genome shotgun (WGS) entry which is preliminary data.</text>
</comment>
<feature type="domain" description="Nicastrin small lobe" evidence="1">
    <location>
        <begin position="8"/>
        <end position="73"/>
    </location>
</feature>
<keyword evidence="3" id="KW-1185">Reference proteome</keyword>
<protein>
    <recommendedName>
        <fullName evidence="1">Nicastrin small lobe domain-containing protein</fullName>
    </recommendedName>
</protein>
<evidence type="ECO:0000259" key="1">
    <source>
        <dbReference type="Pfam" id="PF18266"/>
    </source>
</evidence>
<dbReference type="AlphaFoldDB" id="A0A401Q8T6"/>